<gene>
    <name evidence="3" type="ORF">JET18_00910</name>
</gene>
<feature type="signal peptide" evidence="1">
    <location>
        <begin position="1"/>
        <end position="19"/>
    </location>
</feature>
<sequence>MVRKLLLLFLFTSYTFISAQEDCNSAITVCGNSNINYTPSGIGNINENVGGCLSGEHHSVWYKFTIATSGTLTFNLVPTGPVDYDWAIYGPNASCTNLGSPIRCNASGDLTSTGMNMTNTNTSSPGGFSDPYCRYMDVVAGQTYYLYLDNWSTTVYTFNLTWGGTATFVSPFNNTSSAPNPFIPPGTPGPNANSPREIPICGTTATFDFSSLSAGILNGNPNFTVTYFNSANNAATGTNPITSPATVNTTNTYYYSINYHDPNSPGSTINACKQTNAIVFRNKSITAAITPSALVLCPGGSVTLTSNVTTGNTWSTGATTSSITVTAPGTYTLTTTNGTCTSAPVSTTITQDTDPTVNITGNLVLCESASTQLTASSTGTGNTYTWSTGATGNTISVTAPGTYTVTVKTPANCQYTKTATVTQGTVPAVQNSSLSQCSNTATAIFDLTSSQPAISSTANVSFDYYVNQADAVAGNGNTITNPAAYSSGNTTIYVRVKSATCFKITELQLNITQSATPTITASSPTICYGGNVTLTSSSTTGNTWSTGATTPSITITTEGTYTLTNTSGSCTSSPVSITINKESDPNVTVTGNLLLCDSASTQLTAASSGTGNTYTWSTGATTPSITVTAPGTYTVTMKTPANCQYTKSVTVTQGLVPAVQNSSLSQCSNTATATFDLTSSQPNISTTAAISFDYYVNQADAVAGNANTIANPTAYNSGNATIYVRVKSATCFKVAQLQLSVTQYPVPTISASSTAICYGGSVTLTSSNTTGNTWSTGATTQSITITTPGTYTLTGSSGLCSSTPASITIAAENNPNLQVSGNLSFCQGSSTVLTATSQGTGNTFTWSNGVNGATNTITVPGTYTVTATTPSGCQYQKSVIVAMDNAITVNIAPPEQITCVNPQVTLNATASIYQPGATFLWTAANGGTIVSGANTLTPTVNNAGTYTLTITSATPSGCVNQASVTVIKNTTPPTITVSAPKTTICLGESVILTATGAAAYTWTGLTGNGNTQVVSPTTTTTYTVTGTGSNGCPAQTSATITIKVVPEIVSTLKDIEICKGDKSILDAGAGPNYTYLWNTGATTQTINIELAGTYSVTINNGVCSKTFTATVKYIVTPEILSIDYKDNTLTINIKNSGNLPAEYSIDGGVTWQSSNIFTHVLRNTQYPIKVRNRGALCETNATYYTFFMSNVITPNNDGRNDVINFSEISKYGNFQGSIFDKYGKTIFKISTKTPIWNGRYLDSPLPSDTYWYRLFWEDKITKKPVEISGWILLKNRD</sequence>
<dbReference type="InterPro" id="IPR013783">
    <property type="entry name" value="Ig-like_fold"/>
</dbReference>
<dbReference type="EMBL" id="JAELVM010000001">
    <property type="protein sequence ID" value="MBL1219381.1"/>
    <property type="molecule type" value="Genomic_DNA"/>
</dbReference>
<dbReference type="Pfam" id="PF13585">
    <property type="entry name" value="CHU_C"/>
    <property type="match status" value="1"/>
</dbReference>
<evidence type="ECO:0000313" key="4">
    <source>
        <dbReference type="Proteomes" id="UP000661696"/>
    </source>
</evidence>
<evidence type="ECO:0000256" key="1">
    <source>
        <dbReference type="SAM" id="SignalP"/>
    </source>
</evidence>
<dbReference type="Proteomes" id="UP000661696">
    <property type="component" value="Unassembled WGS sequence"/>
</dbReference>
<reference evidence="3 4" key="1">
    <citation type="submission" date="2020-12" db="EMBL/GenBank/DDBJ databases">
        <title>Chryseobacterium endoalhailicus sp. nov., isolated from seed of leguminous plant.</title>
        <authorList>
            <person name="Zhang X."/>
        </authorList>
    </citation>
    <scope>NUCLEOTIDE SEQUENCE [LARGE SCALE GENOMIC DNA]</scope>
    <source>
        <strain evidence="3 4">L7</strain>
    </source>
</reference>
<dbReference type="RefSeq" id="WP_202088533.1">
    <property type="nucleotide sequence ID" value="NZ_JAELVM010000001.1"/>
</dbReference>
<dbReference type="SMART" id="SM00089">
    <property type="entry name" value="PKD"/>
    <property type="match status" value="3"/>
</dbReference>
<accession>A0ABS1Q9U5</accession>
<protein>
    <submittedName>
        <fullName evidence="3">T9SS type B sorting domain-containing protein</fullName>
    </submittedName>
</protein>
<keyword evidence="1" id="KW-0732">Signal</keyword>
<proteinExistence type="predicted"/>
<dbReference type="InterPro" id="IPR022409">
    <property type="entry name" value="PKD/Chitinase_dom"/>
</dbReference>
<name>A0ABS1Q9U5_9FLAO</name>
<keyword evidence="4" id="KW-1185">Reference proteome</keyword>
<evidence type="ECO:0000259" key="2">
    <source>
        <dbReference type="PROSITE" id="PS50093"/>
    </source>
</evidence>
<evidence type="ECO:0000313" key="3">
    <source>
        <dbReference type="EMBL" id="MBL1219381.1"/>
    </source>
</evidence>
<feature type="domain" description="PKD" evidence="2">
    <location>
        <begin position="915"/>
        <end position="966"/>
    </location>
</feature>
<comment type="caution">
    <text evidence="3">The sequence shown here is derived from an EMBL/GenBank/DDBJ whole genome shotgun (WGS) entry which is preliminary data.</text>
</comment>
<feature type="chain" id="PRO_5045327604" evidence="1">
    <location>
        <begin position="20"/>
        <end position="1277"/>
    </location>
</feature>
<dbReference type="InterPro" id="IPR026341">
    <property type="entry name" value="T9SS_type_B"/>
</dbReference>
<dbReference type="Gene3D" id="2.60.40.10">
    <property type="entry name" value="Immunoglobulins"/>
    <property type="match status" value="1"/>
</dbReference>
<organism evidence="3 4">
    <name type="scientific">Chryseobacterium endalhagicum</name>
    <dbReference type="NCBI Taxonomy" id="2797638"/>
    <lineage>
        <taxon>Bacteria</taxon>
        <taxon>Pseudomonadati</taxon>
        <taxon>Bacteroidota</taxon>
        <taxon>Flavobacteriia</taxon>
        <taxon>Flavobacteriales</taxon>
        <taxon>Weeksellaceae</taxon>
        <taxon>Chryseobacterium group</taxon>
        <taxon>Chryseobacterium</taxon>
    </lineage>
</organism>
<dbReference type="InterPro" id="IPR000601">
    <property type="entry name" value="PKD_dom"/>
</dbReference>
<dbReference type="NCBIfam" id="TIGR04131">
    <property type="entry name" value="Bac_Flav_CTERM"/>
    <property type="match status" value="1"/>
</dbReference>
<dbReference type="Gene3D" id="2.60.120.380">
    <property type="match status" value="1"/>
</dbReference>
<dbReference type="PROSITE" id="PS50093">
    <property type="entry name" value="PKD"/>
    <property type="match status" value="1"/>
</dbReference>